<protein>
    <submittedName>
        <fullName evidence="1">Uncharacterized protein</fullName>
    </submittedName>
</protein>
<organism evidence="1 2">
    <name type="scientific">Desulfoluna butyratoxydans</name>
    <dbReference type="NCBI Taxonomy" id="231438"/>
    <lineage>
        <taxon>Bacteria</taxon>
        <taxon>Pseudomonadati</taxon>
        <taxon>Thermodesulfobacteriota</taxon>
        <taxon>Desulfobacteria</taxon>
        <taxon>Desulfobacterales</taxon>
        <taxon>Desulfolunaceae</taxon>
        <taxon>Desulfoluna</taxon>
    </lineage>
</organism>
<sequence>MSCLADFKVLPILDDTTDEIVSDHLAKRDASLLKKIIRKLSTGTSRIIRKCIFRNIY</sequence>
<evidence type="ECO:0000313" key="1">
    <source>
        <dbReference type="EMBL" id="VFQ46715.1"/>
    </source>
</evidence>
<dbReference type="EMBL" id="CAADHO010000010">
    <property type="protein sequence ID" value="VFQ46715.1"/>
    <property type="molecule type" value="Genomic_DNA"/>
</dbReference>
<dbReference type="AlphaFoldDB" id="A0A4U8YQW5"/>
<evidence type="ECO:0000313" key="2">
    <source>
        <dbReference type="Proteomes" id="UP000507962"/>
    </source>
</evidence>
<dbReference type="Proteomes" id="UP000507962">
    <property type="component" value="Unassembled WGS sequence"/>
</dbReference>
<proteinExistence type="predicted"/>
<gene>
    <name evidence="1" type="ORF">MSL71_43850</name>
</gene>
<reference evidence="1 2" key="1">
    <citation type="submission" date="2019-03" db="EMBL/GenBank/DDBJ databases">
        <authorList>
            <person name="Nijsse B."/>
        </authorList>
    </citation>
    <scope>NUCLEOTIDE SEQUENCE [LARGE SCALE GENOMIC DNA]</scope>
    <source>
        <strain evidence="1">Desulfoluna butyratoxydans MSL71</strain>
    </source>
</reference>
<accession>A0A4U8YQW5</accession>
<keyword evidence="2" id="KW-1185">Reference proteome</keyword>
<name>A0A4U8YQW5_9BACT</name>